<protein>
    <submittedName>
        <fullName evidence="2">Uncharacterized protein</fullName>
    </submittedName>
</protein>
<accession>A0ABW3T252</accession>
<reference evidence="3" key="1">
    <citation type="journal article" date="2019" name="Int. J. Syst. Evol. Microbiol.">
        <title>The Global Catalogue of Microorganisms (GCM) 10K type strain sequencing project: providing services to taxonomists for standard genome sequencing and annotation.</title>
        <authorList>
            <consortium name="The Broad Institute Genomics Platform"/>
            <consortium name="The Broad Institute Genome Sequencing Center for Infectious Disease"/>
            <person name="Wu L."/>
            <person name="Ma J."/>
        </authorList>
    </citation>
    <scope>NUCLEOTIDE SEQUENCE [LARGE SCALE GENOMIC DNA]</scope>
    <source>
        <strain evidence="3">CCUG 55074</strain>
    </source>
</reference>
<comment type="caution">
    <text evidence="2">The sequence shown here is derived from an EMBL/GenBank/DDBJ whole genome shotgun (WGS) entry which is preliminary data.</text>
</comment>
<sequence>MARSDAPLGLKPEEHSQLLVYHTDRLRVAQRAVDKAKEPLKDAQEELTARFNEAKADLGKGYSRKYLTSLLEDVTAQMRDQVTEEARRAQDRATLGLPVYGAQQDLFGAGAAQMPDEARDAMFWELEGFKRGRNGALEEIPDGCPPRFHQAVMKGYEAGQKLTQADLLAAAELKAKMGQPDAGEGDEPDLNAGGEEDQEEALEEGVRKLKRSGFTQRSAPANEDVVAA</sequence>
<evidence type="ECO:0000256" key="1">
    <source>
        <dbReference type="SAM" id="MobiDB-lite"/>
    </source>
</evidence>
<name>A0ABW3T252_9CAUL</name>
<proteinExistence type="predicted"/>
<gene>
    <name evidence="2" type="ORF">ACFQ27_03965</name>
</gene>
<keyword evidence="3" id="KW-1185">Reference proteome</keyword>
<evidence type="ECO:0000313" key="3">
    <source>
        <dbReference type="Proteomes" id="UP001597216"/>
    </source>
</evidence>
<dbReference type="RefSeq" id="WP_377352649.1">
    <property type="nucleotide sequence ID" value="NZ_JBHTLQ010000006.1"/>
</dbReference>
<dbReference type="EMBL" id="JBHTLQ010000006">
    <property type="protein sequence ID" value="MFD1189725.1"/>
    <property type="molecule type" value="Genomic_DNA"/>
</dbReference>
<feature type="compositionally biased region" description="Acidic residues" evidence="1">
    <location>
        <begin position="183"/>
        <end position="203"/>
    </location>
</feature>
<feature type="region of interest" description="Disordered" evidence="1">
    <location>
        <begin position="177"/>
        <end position="228"/>
    </location>
</feature>
<organism evidence="2 3">
    <name type="scientific">Phenylobacterium conjunctum</name>
    <dbReference type="NCBI Taxonomy" id="1298959"/>
    <lineage>
        <taxon>Bacteria</taxon>
        <taxon>Pseudomonadati</taxon>
        <taxon>Pseudomonadota</taxon>
        <taxon>Alphaproteobacteria</taxon>
        <taxon>Caulobacterales</taxon>
        <taxon>Caulobacteraceae</taxon>
        <taxon>Phenylobacterium</taxon>
    </lineage>
</organism>
<dbReference type="Proteomes" id="UP001597216">
    <property type="component" value="Unassembled WGS sequence"/>
</dbReference>
<evidence type="ECO:0000313" key="2">
    <source>
        <dbReference type="EMBL" id="MFD1189725.1"/>
    </source>
</evidence>